<evidence type="ECO:0000313" key="2">
    <source>
        <dbReference type="Proteomes" id="UP000433104"/>
    </source>
</evidence>
<reference evidence="1 2" key="1">
    <citation type="submission" date="2019-12" db="EMBL/GenBank/DDBJ databases">
        <title>Genomic-based taxomic classification of the family Erythrobacteraceae.</title>
        <authorList>
            <person name="Xu L."/>
        </authorList>
    </citation>
    <scope>NUCLEOTIDE SEQUENCE [LARGE SCALE GENOMIC DNA]</scope>
    <source>
        <strain evidence="1 2">MCCC 1A09962</strain>
    </source>
</reference>
<proteinExistence type="predicted"/>
<evidence type="ECO:0008006" key="3">
    <source>
        <dbReference type="Google" id="ProtNLM"/>
    </source>
</evidence>
<gene>
    <name evidence="1" type="ORF">GRI38_04495</name>
</gene>
<dbReference type="OrthoDB" id="5292010at2"/>
<evidence type="ECO:0000313" key="1">
    <source>
        <dbReference type="EMBL" id="MXO85282.1"/>
    </source>
</evidence>
<comment type="caution">
    <text evidence="1">The sequence shown here is derived from an EMBL/GenBank/DDBJ whole genome shotgun (WGS) entry which is preliminary data.</text>
</comment>
<dbReference type="Proteomes" id="UP000433104">
    <property type="component" value="Unassembled WGS sequence"/>
</dbReference>
<keyword evidence="2" id="KW-1185">Reference proteome</keyword>
<protein>
    <recommendedName>
        <fullName evidence="3">Cache domain-containing protein</fullName>
    </recommendedName>
</protein>
<name>A0A844ZDD5_9SPHN</name>
<dbReference type="EMBL" id="WTYW01000001">
    <property type="protein sequence ID" value="MXO85282.1"/>
    <property type="molecule type" value="Genomic_DNA"/>
</dbReference>
<dbReference type="AlphaFoldDB" id="A0A844ZDD5"/>
<organism evidence="1 2">
    <name type="scientific">Parapontixanthobacter aurantiacus</name>
    <dbReference type="NCBI Taxonomy" id="1463599"/>
    <lineage>
        <taxon>Bacteria</taxon>
        <taxon>Pseudomonadati</taxon>
        <taxon>Pseudomonadota</taxon>
        <taxon>Alphaproteobacteria</taxon>
        <taxon>Sphingomonadales</taxon>
        <taxon>Erythrobacteraceae</taxon>
        <taxon>Parapontixanthobacter</taxon>
    </lineage>
</organism>
<sequence>MFDTLVHAGLSRSDSELVIFATGEAHKAMELADNAIAQNKIATADFFDRHYQPIHGSNPECFTTALTPWADANWQPVLDAIVASDSRIGSAVFVDENGHLPTHMSLYAKPPSGDVAHDTLYSRKGRIFATPINLKAGQSRAEYMTSVYRRDDENADYIVWRSVYIPINIGGRRWGNLQISYQL</sequence>
<accession>A0A844ZDD5</accession>
<dbReference type="RefSeq" id="WP_160681694.1">
    <property type="nucleotide sequence ID" value="NZ_WTYW01000001.1"/>
</dbReference>